<organism evidence="12 13">
    <name type="scientific">Trichoplax adhaerens</name>
    <name type="common">Trichoplax reptans</name>
    <dbReference type="NCBI Taxonomy" id="10228"/>
    <lineage>
        <taxon>Eukaryota</taxon>
        <taxon>Metazoa</taxon>
        <taxon>Placozoa</taxon>
        <taxon>Uniplacotomia</taxon>
        <taxon>Trichoplacea</taxon>
        <taxon>Trichoplacidae</taxon>
        <taxon>Trichoplax</taxon>
    </lineage>
</organism>
<evidence type="ECO:0000256" key="8">
    <source>
        <dbReference type="ARBA" id="ARBA00022824"/>
    </source>
</evidence>
<evidence type="ECO:0000313" key="13">
    <source>
        <dbReference type="Proteomes" id="UP000009022"/>
    </source>
</evidence>
<keyword evidence="10" id="KW-0472">Membrane</keyword>
<name>B3RXZ4_TRIAD</name>
<dbReference type="KEGG" id="tad:TRIADDRAFT_56383"/>
<dbReference type="PANTHER" id="PTHR21049:SF0">
    <property type="entry name" value="DOLICHYL-DIPHOSPHOOLIGOSACCHARIDE--PROTEIN GLYCOSYLTRANSFERASE SUBUNIT 1"/>
    <property type="match status" value="1"/>
</dbReference>
<evidence type="ECO:0000256" key="4">
    <source>
        <dbReference type="ARBA" id="ARBA00008905"/>
    </source>
</evidence>
<evidence type="ECO:0000256" key="9">
    <source>
        <dbReference type="ARBA" id="ARBA00022989"/>
    </source>
</evidence>
<comment type="pathway">
    <text evidence="3 11">Protein modification; protein glycosylation.</text>
</comment>
<evidence type="ECO:0000256" key="2">
    <source>
        <dbReference type="ARBA" id="ARBA00004115"/>
    </source>
</evidence>
<comment type="subcellular location">
    <subcellularLocation>
        <location evidence="2 11">Endoplasmic reticulum membrane</location>
        <topology evidence="2 11">Single-pass type I membrane protein</topology>
    </subcellularLocation>
</comment>
<keyword evidence="6" id="KW-0812">Transmembrane</keyword>
<dbReference type="OMA" id="THYTLGY"/>
<evidence type="ECO:0000256" key="3">
    <source>
        <dbReference type="ARBA" id="ARBA00004922"/>
    </source>
</evidence>
<dbReference type="HOGENOM" id="CLU_031381_2_0_1"/>
<evidence type="ECO:0000256" key="10">
    <source>
        <dbReference type="ARBA" id="ARBA00023136"/>
    </source>
</evidence>
<dbReference type="Proteomes" id="UP000009022">
    <property type="component" value="Unassembled WGS sequence"/>
</dbReference>
<dbReference type="GeneID" id="6754048"/>
<comment type="similarity">
    <text evidence="4 11">Belongs to the OST1 family.</text>
</comment>
<dbReference type="STRING" id="10228.B3RXZ4"/>
<keyword evidence="13" id="KW-1185">Reference proteome</keyword>
<dbReference type="InParanoid" id="B3RXZ4"/>
<sequence length="541" mass="61663">MKVQVLMENTGTNSINSFHIAIESKMHEMLSFIDANVKTDASNKHPLMPRRVSISDNRDKSFYRLQLRDNVAPSGTVAVEIEMVFVNALRPYPAQINQLDKQLVIYDGSPYFFSPYNTIKQITTVTLASSNVESYSKVKPVSLSGSTITYGPYRNTPAFDGTSVTIHYENNSPFLSVVSLERVIEVSHWGNIAVEEKIHIKHVGAALKGSFSRFDFQRGQSYENIPAVKSFKTVLPASAKDVYYRDEIGNISTSHMLQLEDSVELDIRPRFPLFGGWQTHYTLGYNVPSFQYLYSNGNSYLLQMRLIDHIFDNCVIENIKLRIILPEGAKNIIFKAPYQVERDADGLHFTYLDVVGRPVISIHKSKLVEHHIQDFNLRYDFSQILLLREPLLVVVIKDEANEARQKVAGILEEIQCLQENRESLYESFSSAISKYKAQKNSNAFGSARKKFDLDYKKIYADVTVFLEKLGTEKAESTITQQIQEIQTKEMERKHLLDQTASLTEQIVVGKIDREKYIDNLQSNMAKRSKLAEEIAILNSNL</sequence>
<proteinExistence type="inferred from homology"/>
<reference evidence="12 13" key="1">
    <citation type="journal article" date="2008" name="Nature">
        <title>The Trichoplax genome and the nature of placozoans.</title>
        <authorList>
            <person name="Srivastava M."/>
            <person name="Begovic E."/>
            <person name="Chapman J."/>
            <person name="Putnam N.H."/>
            <person name="Hellsten U."/>
            <person name="Kawashima T."/>
            <person name="Kuo A."/>
            <person name="Mitros T."/>
            <person name="Salamov A."/>
            <person name="Carpenter M.L."/>
            <person name="Signorovitch A.Y."/>
            <person name="Moreno M.A."/>
            <person name="Kamm K."/>
            <person name="Grimwood J."/>
            <person name="Schmutz J."/>
            <person name="Shapiro H."/>
            <person name="Grigoriev I.V."/>
            <person name="Buss L.W."/>
            <person name="Schierwater B."/>
            <person name="Dellaporta S.L."/>
            <person name="Rokhsar D.S."/>
        </authorList>
    </citation>
    <scope>NUCLEOTIDE SEQUENCE [LARGE SCALE GENOMIC DNA]</scope>
    <source>
        <strain evidence="12 13">Grell-BS-1999</strain>
    </source>
</reference>
<dbReference type="FunCoup" id="B3RXZ4">
    <property type="interactions" value="2010"/>
</dbReference>
<accession>B3RXZ4</accession>
<evidence type="ECO:0000256" key="1">
    <source>
        <dbReference type="ARBA" id="ARBA00002791"/>
    </source>
</evidence>
<evidence type="ECO:0000256" key="6">
    <source>
        <dbReference type="ARBA" id="ARBA00022692"/>
    </source>
</evidence>
<dbReference type="PhylomeDB" id="B3RXZ4"/>
<dbReference type="CTD" id="6754048"/>
<dbReference type="OrthoDB" id="310030at2759"/>
<protein>
    <recommendedName>
        <fullName evidence="5 11">Dolichyl-diphosphooligosaccharide--protein glycosyltransferase subunit 1</fullName>
    </recommendedName>
</protein>
<evidence type="ECO:0000256" key="11">
    <source>
        <dbReference type="RuleBase" id="RU361143"/>
    </source>
</evidence>
<dbReference type="InterPro" id="IPR007676">
    <property type="entry name" value="Ribophorin_I"/>
</dbReference>
<evidence type="ECO:0000256" key="5">
    <source>
        <dbReference type="ARBA" id="ARBA00017611"/>
    </source>
</evidence>
<dbReference type="Pfam" id="PF04597">
    <property type="entry name" value="Ribophorin_I"/>
    <property type="match status" value="1"/>
</dbReference>
<dbReference type="EMBL" id="DS985245">
    <property type="protein sequence ID" value="EDV24945.1"/>
    <property type="molecule type" value="Genomic_DNA"/>
</dbReference>
<dbReference type="UniPathway" id="UPA00378"/>
<dbReference type="eggNOG" id="KOG2291">
    <property type="taxonomic scope" value="Eukaryota"/>
</dbReference>
<evidence type="ECO:0000256" key="7">
    <source>
        <dbReference type="ARBA" id="ARBA00022729"/>
    </source>
</evidence>
<gene>
    <name evidence="12" type="ORF">TRIADDRAFT_56383</name>
</gene>
<dbReference type="GO" id="GO:0018279">
    <property type="term" value="P:protein N-linked glycosylation via asparagine"/>
    <property type="evidence" value="ECO:0000318"/>
    <property type="project" value="GO_Central"/>
</dbReference>
<keyword evidence="7" id="KW-0732">Signal</keyword>
<dbReference type="PANTHER" id="PTHR21049">
    <property type="entry name" value="RIBOPHORIN I"/>
    <property type="match status" value="1"/>
</dbReference>
<keyword evidence="8 11" id="KW-0256">Endoplasmic reticulum</keyword>
<dbReference type="RefSeq" id="XP_002112835.1">
    <property type="nucleotide sequence ID" value="XM_002112799.1"/>
</dbReference>
<dbReference type="AlphaFoldDB" id="B3RXZ4"/>
<comment type="function">
    <text evidence="1 11">Subunit of the oligosaccharyl transferase (OST) complex that catalyzes the initial transfer of a defined glycan (Glc(3)Man(9)GlcNAc(2) in eukaryotes) from the lipid carrier dolichol-pyrophosphate to an asparagine residue within an Asn-X-Ser/Thr consensus motif in nascent polypeptide chains, the first step in protein N-glycosylation. N-glycosylation occurs cotranslationally and the complex associates with the Sec61 complex at the channel-forming translocon complex that mediates protein translocation across the endoplasmic reticulum (ER). All subunits are required for a maximal enzyme activity.</text>
</comment>
<evidence type="ECO:0000313" key="12">
    <source>
        <dbReference type="EMBL" id="EDV24945.1"/>
    </source>
</evidence>
<dbReference type="GO" id="GO:0008250">
    <property type="term" value="C:oligosaccharyltransferase complex"/>
    <property type="evidence" value="ECO:0000318"/>
    <property type="project" value="GO_Central"/>
</dbReference>
<comment type="subunit">
    <text evidence="11">Component of the oligosaccharyltransferase (OST) complex.</text>
</comment>
<keyword evidence="9" id="KW-1133">Transmembrane helix</keyword>